<evidence type="ECO:0000313" key="1">
    <source>
        <dbReference type="EMBL" id="KKM90035.1"/>
    </source>
</evidence>
<gene>
    <name evidence="1" type="ORF">LCGC14_1242670</name>
</gene>
<proteinExistence type="predicted"/>
<name>A0A0F9NMJ2_9ZZZZ</name>
<accession>A0A0F9NMJ2</accession>
<reference evidence="1" key="1">
    <citation type="journal article" date="2015" name="Nature">
        <title>Complex archaea that bridge the gap between prokaryotes and eukaryotes.</title>
        <authorList>
            <person name="Spang A."/>
            <person name="Saw J.H."/>
            <person name="Jorgensen S.L."/>
            <person name="Zaremba-Niedzwiedzka K."/>
            <person name="Martijn J."/>
            <person name="Lind A.E."/>
            <person name="van Eijk R."/>
            <person name="Schleper C."/>
            <person name="Guy L."/>
            <person name="Ettema T.J."/>
        </authorList>
    </citation>
    <scope>NUCLEOTIDE SEQUENCE</scope>
</reference>
<comment type="caution">
    <text evidence="1">The sequence shown here is derived from an EMBL/GenBank/DDBJ whole genome shotgun (WGS) entry which is preliminary data.</text>
</comment>
<dbReference type="AlphaFoldDB" id="A0A0F9NMJ2"/>
<protein>
    <submittedName>
        <fullName evidence="1">Uncharacterized protein</fullName>
    </submittedName>
</protein>
<dbReference type="EMBL" id="LAZR01006729">
    <property type="protein sequence ID" value="KKM90035.1"/>
    <property type="molecule type" value="Genomic_DNA"/>
</dbReference>
<sequence length="345" mass="35228">MLARLRRLIGFKTDTTVTGLLQVAGTTVPSDGTYGYAVGCIYHKIDGGAGTALHVNEGTLASSTFVAIEPPSSIILSDLSDVGAVAYTAGKILVADGNSYEEVALSNDVTISSAGSVTIAVGAVEDSMIEGLAAGQIILGVDGTAANNLKAVLSNHVTMDATGAVTFATVTKEFVIALTDLRQNAAMKDALPDSPAGAGGAMGLGDAAGSPVLGTSTNNTTAEEHVAFDFVVPPDYVTGNDLLVRISAYLSAAANATSNLNIIAKIVKDGALDATNLTLTAPFDLKTIVAAANFDFEINNDAAGDELAPGTVLNFHITFERDDQGGSTAGVARIEKVSVRVPCYR</sequence>
<organism evidence="1">
    <name type="scientific">marine sediment metagenome</name>
    <dbReference type="NCBI Taxonomy" id="412755"/>
    <lineage>
        <taxon>unclassified sequences</taxon>
        <taxon>metagenomes</taxon>
        <taxon>ecological metagenomes</taxon>
    </lineage>
</organism>